<dbReference type="EMBL" id="FOEG01000007">
    <property type="protein sequence ID" value="SEP03983.1"/>
    <property type="molecule type" value="Genomic_DNA"/>
</dbReference>
<accession>A0A1H8ULZ0</accession>
<dbReference type="AlphaFoldDB" id="A0A1H8ULZ0"/>
<evidence type="ECO:0000259" key="4">
    <source>
        <dbReference type="PROSITE" id="PS50887"/>
    </source>
</evidence>
<dbReference type="Proteomes" id="UP000199657">
    <property type="component" value="Unassembled WGS sequence"/>
</dbReference>
<evidence type="ECO:0000256" key="3">
    <source>
        <dbReference type="ARBA" id="ARBA00034247"/>
    </source>
</evidence>
<name>A0A1H8ULZ0_9GAMM</name>
<proteinExistence type="predicted"/>
<evidence type="ECO:0000256" key="2">
    <source>
        <dbReference type="ARBA" id="ARBA00012528"/>
    </source>
</evidence>
<protein>
    <recommendedName>
        <fullName evidence="2">diguanylate cyclase</fullName>
        <ecNumber evidence="2">2.7.7.65</ecNumber>
    </recommendedName>
</protein>
<dbReference type="InterPro" id="IPR043128">
    <property type="entry name" value="Rev_trsase/Diguanyl_cyclase"/>
</dbReference>
<dbReference type="Pfam" id="PF00990">
    <property type="entry name" value="GGDEF"/>
    <property type="match status" value="1"/>
</dbReference>
<dbReference type="Gene3D" id="1.10.3210.10">
    <property type="entry name" value="Hypothetical protein af1432"/>
    <property type="match status" value="1"/>
</dbReference>
<dbReference type="PANTHER" id="PTHR45138:SF9">
    <property type="entry name" value="DIGUANYLATE CYCLASE DGCM-RELATED"/>
    <property type="match status" value="1"/>
</dbReference>
<gene>
    <name evidence="6" type="ORF">SAMN04488052_10769</name>
</gene>
<comment type="cofactor">
    <cofactor evidence="1">
        <name>Mg(2+)</name>
        <dbReference type="ChEBI" id="CHEBI:18420"/>
    </cofactor>
</comment>
<sequence length="501" mass="55385">MDADIREALQYCPNLPSMSDVAMGIVELGRETEVNTSGLAALLSRDPAVASRMLRVSNSPLYAQRRRSRNLQQAVSVIGLNGALTLALTFSLADSLRQAPGSARTIDYVWRRALVSAAASRELGAMLGRRDLEELFLAGLLQDIGILALEAALPERYGKLLVVPPAHDHLLELEAETLGCDHGEAGAWLMRYWCLPEYLPLAAQGSHDPLGMDVADSERFQLHCVAVAGRVADLFLGVDHGADAAMLADRASRWLALERGEVEALLDRLPSGFPELERLFETRIISHRRAAGVVDQAREVLAMRSLQLLDHAGEQHRRSAELERNTRLWRETASRDPLTGIHNRRYLDERLETEFARAREHGWPLVIGFLDLDYFKVVNDRYGHPVGDSVLMHIAGLLTRHLRDGDCVARYGGEEFVVMLPGADREAAEAVFERLRTALAEEVYTGEDGRTFHVTASIGVVAYSGDDSVLSTAALVRAADRALYRAKEHGRNQITFGELDD</sequence>
<evidence type="ECO:0000256" key="1">
    <source>
        <dbReference type="ARBA" id="ARBA00001946"/>
    </source>
</evidence>
<dbReference type="InterPro" id="IPR000160">
    <property type="entry name" value="GGDEF_dom"/>
</dbReference>
<dbReference type="InterPro" id="IPR029787">
    <property type="entry name" value="Nucleotide_cyclase"/>
</dbReference>
<reference evidence="6 7" key="1">
    <citation type="submission" date="2016-10" db="EMBL/GenBank/DDBJ databases">
        <authorList>
            <person name="de Groot N.N."/>
        </authorList>
    </citation>
    <scope>NUCLEOTIDE SEQUENCE [LARGE SCALE GENOMIC DNA]</scope>
    <source>
        <strain evidence="6 7">CGMCC 1.6291</strain>
    </source>
</reference>
<dbReference type="SUPFAM" id="SSF109604">
    <property type="entry name" value="HD-domain/PDEase-like"/>
    <property type="match status" value="1"/>
</dbReference>
<evidence type="ECO:0000259" key="5">
    <source>
        <dbReference type="PROSITE" id="PS51833"/>
    </source>
</evidence>
<dbReference type="Pfam" id="PF08668">
    <property type="entry name" value="HDOD"/>
    <property type="match status" value="1"/>
</dbReference>
<dbReference type="EC" id="2.7.7.65" evidence="2"/>
<evidence type="ECO:0000313" key="6">
    <source>
        <dbReference type="EMBL" id="SEP03983.1"/>
    </source>
</evidence>
<dbReference type="RefSeq" id="WP_091645088.1">
    <property type="nucleotide sequence ID" value="NZ_FOEG01000007.1"/>
</dbReference>
<dbReference type="CDD" id="cd01949">
    <property type="entry name" value="GGDEF"/>
    <property type="match status" value="1"/>
</dbReference>
<dbReference type="STRING" id="406100.SAMN04488052_10769"/>
<keyword evidence="7" id="KW-1185">Reference proteome</keyword>
<comment type="catalytic activity">
    <reaction evidence="3">
        <text>2 GTP = 3',3'-c-di-GMP + 2 diphosphate</text>
        <dbReference type="Rhea" id="RHEA:24898"/>
        <dbReference type="ChEBI" id="CHEBI:33019"/>
        <dbReference type="ChEBI" id="CHEBI:37565"/>
        <dbReference type="ChEBI" id="CHEBI:58805"/>
        <dbReference type="EC" id="2.7.7.65"/>
    </reaction>
</comment>
<dbReference type="SUPFAM" id="SSF55073">
    <property type="entry name" value="Nucleotide cyclase"/>
    <property type="match status" value="1"/>
</dbReference>
<dbReference type="InterPro" id="IPR050469">
    <property type="entry name" value="Diguanylate_Cyclase"/>
</dbReference>
<feature type="domain" description="HDOD" evidence="5">
    <location>
        <begin position="15"/>
        <end position="209"/>
    </location>
</feature>
<dbReference type="PROSITE" id="PS50887">
    <property type="entry name" value="GGDEF"/>
    <property type="match status" value="1"/>
</dbReference>
<evidence type="ECO:0000313" key="7">
    <source>
        <dbReference type="Proteomes" id="UP000199657"/>
    </source>
</evidence>
<dbReference type="SMART" id="SM00267">
    <property type="entry name" value="GGDEF"/>
    <property type="match status" value="1"/>
</dbReference>
<feature type="domain" description="GGDEF" evidence="4">
    <location>
        <begin position="363"/>
        <end position="499"/>
    </location>
</feature>
<dbReference type="GO" id="GO:0052621">
    <property type="term" value="F:diguanylate cyclase activity"/>
    <property type="evidence" value="ECO:0007669"/>
    <property type="project" value="UniProtKB-EC"/>
</dbReference>
<organism evidence="6 7">
    <name type="scientific">Aquisalimonas asiatica</name>
    <dbReference type="NCBI Taxonomy" id="406100"/>
    <lineage>
        <taxon>Bacteria</taxon>
        <taxon>Pseudomonadati</taxon>
        <taxon>Pseudomonadota</taxon>
        <taxon>Gammaproteobacteria</taxon>
        <taxon>Chromatiales</taxon>
        <taxon>Ectothiorhodospiraceae</taxon>
        <taxon>Aquisalimonas</taxon>
    </lineage>
</organism>
<dbReference type="PANTHER" id="PTHR45138">
    <property type="entry name" value="REGULATORY COMPONENTS OF SENSORY TRANSDUCTION SYSTEM"/>
    <property type="match status" value="1"/>
</dbReference>
<dbReference type="InterPro" id="IPR013976">
    <property type="entry name" value="HDOD"/>
</dbReference>
<dbReference type="NCBIfam" id="TIGR00254">
    <property type="entry name" value="GGDEF"/>
    <property type="match status" value="1"/>
</dbReference>
<dbReference type="OrthoDB" id="9803824at2"/>
<dbReference type="FunFam" id="3.30.70.270:FF:000001">
    <property type="entry name" value="Diguanylate cyclase domain protein"/>
    <property type="match status" value="1"/>
</dbReference>
<dbReference type="PROSITE" id="PS51833">
    <property type="entry name" value="HDOD"/>
    <property type="match status" value="1"/>
</dbReference>
<dbReference type="Gene3D" id="3.30.70.270">
    <property type="match status" value="1"/>
</dbReference>